<keyword evidence="1" id="KW-0175">Coiled coil</keyword>
<dbReference type="Proteomes" id="UP000318801">
    <property type="component" value="Unassembled WGS sequence"/>
</dbReference>
<dbReference type="Gene3D" id="3.90.550.10">
    <property type="entry name" value="Spore Coat Polysaccharide Biosynthesis Protein SpsA, Chain A"/>
    <property type="match status" value="1"/>
</dbReference>
<keyword evidence="4" id="KW-0808">Transferase</keyword>
<evidence type="ECO:0000259" key="2">
    <source>
        <dbReference type="Pfam" id="PF00534"/>
    </source>
</evidence>
<dbReference type="EMBL" id="VHLG01000026">
    <property type="protein sequence ID" value="TPW26573.1"/>
    <property type="molecule type" value="Genomic_DNA"/>
</dbReference>
<dbReference type="PANTHER" id="PTHR43179">
    <property type="entry name" value="RHAMNOSYLTRANSFERASE WBBL"/>
    <property type="match status" value="1"/>
</dbReference>
<dbReference type="CDD" id="cd04186">
    <property type="entry name" value="GT_2_like_c"/>
    <property type="match status" value="1"/>
</dbReference>
<proteinExistence type="predicted"/>
<feature type="domain" description="Glycosyltransferase 2-like" evidence="3">
    <location>
        <begin position="906"/>
        <end position="1026"/>
    </location>
</feature>
<dbReference type="Gene3D" id="3.40.50.150">
    <property type="entry name" value="Vaccinia Virus protein VP39"/>
    <property type="match status" value="1"/>
</dbReference>
<dbReference type="SUPFAM" id="SSF53335">
    <property type="entry name" value="S-adenosyl-L-methionine-dependent methyltransferases"/>
    <property type="match status" value="1"/>
</dbReference>
<protein>
    <submittedName>
        <fullName evidence="4">Glycosyltransferase</fullName>
    </submittedName>
</protein>
<organism evidence="4 5">
    <name type="scientific">Martelella alba</name>
    <dbReference type="NCBI Taxonomy" id="2590451"/>
    <lineage>
        <taxon>Bacteria</taxon>
        <taxon>Pseudomonadati</taxon>
        <taxon>Pseudomonadota</taxon>
        <taxon>Alphaproteobacteria</taxon>
        <taxon>Hyphomicrobiales</taxon>
        <taxon>Aurantimonadaceae</taxon>
        <taxon>Martelella</taxon>
    </lineage>
</organism>
<dbReference type="InterPro" id="IPR029063">
    <property type="entry name" value="SAM-dependent_MTases_sf"/>
</dbReference>
<dbReference type="Pfam" id="PF00534">
    <property type="entry name" value="Glycos_transf_1"/>
    <property type="match status" value="2"/>
</dbReference>
<comment type="caution">
    <text evidence="4">The sequence shown here is derived from an EMBL/GenBank/DDBJ whole genome shotgun (WGS) entry which is preliminary data.</text>
</comment>
<accession>A0A506TWX4</accession>
<dbReference type="Gene3D" id="3.40.50.2000">
    <property type="entry name" value="Glycogen Phosphorylase B"/>
    <property type="match status" value="2"/>
</dbReference>
<dbReference type="OrthoDB" id="9783791at2"/>
<dbReference type="Pfam" id="PF00535">
    <property type="entry name" value="Glycos_transf_2"/>
    <property type="match status" value="1"/>
</dbReference>
<dbReference type="SUPFAM" id="SSF53448">
    <property type="entry name" value="Nucleotide-diphospho-sugar transferases"/>
    <property type="match status" value="1"/>
</dbReference>
<dbReference type="InterPro" id="IPR001296">
    <property type="entry name" value="Glyco_trans_1"/>
</dbReference>
<feature type="domain" description="Glycosyl transferase family 1" evidence="2">
    <location>
        <begin position="1342"/>
        <end position="1505"/>
    </location>
</feature>
<evidence type="ECO:0000259" key="3">
    <source>
        <dbReference type="Pfam" id="PF00535"/>
    </source>
</evidence>
<feature type="domain" description="Glycosyl transferase family 1" evidence="2">
    <location>
        <begin position="684"/>
        <end position="841"/>
    </location>
</feature>
<reference evidence="4 5" key="1">
    <citation type="submission" date="2019-06" db="EMBL/GenBank/DDBJ databases">
        <authorList>
            <person name="Li M."/>
        </authorList>
    </citation>
    <scope>NUCLEOTIDE SEQUENCE [LARGE SCALE GENOMIC DNA]</scope>
    <source>
        <strain evidence="4 5">BGMRC2036</strain>
    </source>
</reference>
<gene>
    <name evidence="4" type="ORF">FJU08_22000</name>
</gene>
<dbReference type="GO" id="GO:0016757">
    <property type="term" value="F:glycosyltransferase activity"/>
    <property type="evidence" value="ECO:0007669"/>
    <property type="project" value="InterPro"/>
</dbReference>
<evidence type="ECO:0000256" key="1">
    <source>
        <dbReference type="SAM" id="Coils"/>
    </source>
</evidence>
<dbReference type="Pfam" id="PF13578">
    <property type="entry name" value="Methyltransf_24"/>
    <property type="match status" value="1"/>
</dbReference>
<dbReference type="PANTHER" id="PTHR43179:SF7">
    <property type="entry name" value="RHAMNOSYLTRANSFERASE WBBL"/>
    <property type="match status" value="1"/>
</dbReference>
<dbReference type="SUPFAM" id="SSF53756">
    <property type="entry name" value="UDP-Glycosyltransferase/glycogen phosphorylase"/>
    <property type="match status" value="2"/>
</dbReference>
<dbReference type="InterPro" id="IPR029044">
    <property type="entry name" value="Nucleotide-diphossugar_trans"/>
</dbReference>
<feature type="coiled-coil region" evidence="1">
    <location>
        <begin position="241"/>
        <end position="327"/>
    </location>
</feature>
<dbReference type="InterPro" id="IPR001173">
    <property type="entry name" value="Glyco_trans_2-like"/>
</dbReference>
<evidence type="ECO:0000313" key="5">
    <source>
        <dbReference type="Proteomes" id="UP000318801"/>
    </source>
</evidence>
<dbReference type="RefSeq" id="WP_141151190.1">
    <property type="nucleotide sequence ID" value="NZ_VHLG01000026.1"/>
</dbReference>
<evidence type="ECO:0000313" key="4">
    <source>
        <dbReference type="EMBL" id="TPW26573.1"/>
    </source>
</evidence>
<sequence length="1540" mass="173659">MRDFLSQDSFMLPENLVESGWLGHAPFAFHLIATLRPKVFVELGTHNGFSYFCFCQAIKKHGLGTLAYAVDTWRGDEHAGFYGDEVFQKVSDYNVNYSSFSSLMKMTFTEASDKFPDGYIDILHIDGRHFYDDAKNDFEEWLPKVSRNGIIIFHDTNVRDRGFGVWKLFRELREKYKTFEFYHQYGLGILAVGEVPEAISSFFSGDDQDLTEIRTAYGELGARVSREWSAIIAQRESKAFAEEIVRNKQDLESLNTQLEQIRVSADDCSNQRAELSNRLARVSEQVTSLSQLTVDQSKLISRQVEWIYNQSEEIASLSSEVRDLSRELTSPPAFEVIPHNEGLSDVSDSMITSVTPNTRLLRWKSFLHYPFSSRDRKIYRKRRRDKLLKSSSALTQKSSTLETHPLDGKSIRYRALYRHPFNAKKRRAYRRDRKAELEVFHSPTFASAQNYEPKKFFSSQPKKIHSNRPMKLSPKLWFYVGDTIDWLNVHEHVTGVGRVSIELLNSAMSDETSHLIPCRDGRTDFSIVGMSREELDKSLFSKFDGQYGSNVPELFPGLSPTKGDHIFFTGLVWTPKFKSLFQELATQGIGFSVLVHDIIPLEDIDQIDVPQATRFAEWLTVTLQTADRIFVSTAFVREQILRWSVINGVDITGTIKVIPFGSRLLADVSNPESDLSGERFRDLEMGNFVLSVGTIDPRKNQIMLCRLWRKLLQQNRDFPQLVLAGRDDIGIGNEQSLFQDLLQSGKLLVLSGLSDAQISTLVRASRFTAFPSTNEGYGLPVVESLQQGKLCLTSRLPPIEEQAGSLVWYFDPDNLDEAAELFIKAIEQPEAVRRAEEQITKHFHKPSWSEAVKIMRREAIEAAQTEPATVICGAYRPEFPGATDFNAAELLKRAARWCTSTDPEVSILIVNWNASALTLECIRQIWQHTEGHTYEIVIVDNGSAKDDVERLSKAIPGISFIPIGANRFFGEANNIAAESATGKHIVLLNNDAFPQDGWLVALLQTMEENPNLGAVGPMFLWPDGRVQEAGGTIDEKGYPVRYGRGQLVPTADLLTPRYVDYISAAALLIDRKLFLDVGGFDLAFEPAYYEDTDLCFKLRAVGRPVAYCPASRVIHIEGAAANGNTKAEAHRKALGDTNRDKFVSRWGRFLTSREAKQLDGAITNFMPVAWSSPAGEDDDRPVAVVYSPYSITPGGGERYLLSAALQLAQTHRVEVVTSHRYSNLRLKQIGCAFGLDIGMLRFKTQEEFARDPDPDLMLTMGNAILPPIVGRGRKCFYHCQFPFEIREFPFSQSATLKSYQQVIVNSAFTKSHYSNRLQQAGFTEMPIEIVPPPVPLVAPDTDRKRVILSVGRFFIGGHSKRQDLQIEAFRKLVESGIEDVELHFAGSSFPVAEDIDYLASLREAAASLPIFFHVNCSKRELDDLYSRSLIYWHSTGLGRDLEKEPQKAEHFGISIVEAMSGGAIPVVFRAGGPEEIIKEEVNGFFFDDLEELVATSRTLLSETSKAKLEALSLAAHRRAEEFSYAHFNERIADLFEQRAV</sequence>
<dbReference type="CDD" id="cd03801">
    <property type="entry name" value="GT4_PimA-like"/>
    <property type="match status" value="1"/>
</dbReference>
<name>A0A506TWX4_9HYPH</name>
<keyword evidence="5" id="KW-1185">Reference proteome</keyword>